<feature type="compositionally biased region" description="Polar residues" evidence="1">
    <location>
        <begin position="97"/>
        <end position="115"/>
    </location>
</feature>
<protein>
    <submittedName>
        <fullName evidence="2">Uncharacterized protein</fullName>
    </submittedName>
</protein>
<sequence length="115" mass="12037">MEFSIIGTIENEMSDTLNLSGFEIFPSDAVWVQKPPESIGGNSKGTFEAKGGGNGVDLAGKIVYNPAGTTIPLTLTFFVDGETNKATATYPMPGPTVNASITPGPNAQATYSYSR</sequence>
<reference evidence="2" key="1">
    <citation type="submission" date="2021-03" db="EMBL/GenBank/DDBJ databases">
        <title>Acanthopleuribacteraceae sp. M133.</title>
        <authorList>
            <person name="Wang G."/>
        </authorList>
    </citation>
    <scope>NUCLEOTIDE SEQUENCE</scope>
    <source>
        <strain evidence="2">M133</strain>
    </source>
</reference>
<evidence type="ECO:0000313" key="2">
    <source>
        <dbReference type="EMBL" id="QTD50262.1"/>
    </source>
</evidence>
<dbReference type="KEGG" id="scor:J3U87_32150"/>
<proteinExistence type="predicted"/>
<accession>A0A8A4TMC4</accession>
<evidence type="ECO:0000313" key="3">
    <source>
        <dbReference type="Proteomes" id="UP000663929"/>
    </source>
</evidence>
<dbReference type="Gene3D" id="2.60.270.50">
    <property type="match status" value="1"/>
</dbReference>
<dbReference type="AlphaFoldDB" id="A0A8A4TMC4"/>
<dbReference type="Proteomes" id="UP000663929">
    <property type="component" value="Chromosome"/>
</dbReference>
<gene>
    <name evidence="2" type="ORF">J3U87_32150</name>
</gene>
<dbReference type="EMBL" id="CP071793">
    <property type="protein sequence ID" value="QTD50262.1"/>
    <property type="molecule type" value="Genomic_DNA"/>
</dbReference>
<evidence type="ECO:0000256" key="1">
    <source>
        <dbReference type="SAM" id="MobiDB-lite"/>
    </source>
</evidence>
<organism evidence="2 3">
    <name type="scientific">Sulfidibacter corallicola</name>
    <dbReference type="NCBI Taxonomy" id="2818388"/>
    <lineage>
        <taxon>Bacteria</taxon>
        <taxon>Pseudomonadati</taxon>
        <taxon>Acidobacteriota</taxon>
        <taxon>Holophagae</taxon>
        <taxon>Acanthopleuribacterales</taxon>
        <taxon>Acanthopleuribacteraceae</taxon>
        <taxon>Sulfidibacter</taxon>
    </lineage>
</organism>
<keyword evidence="3" id="KW-1185">Reference proteome</keyword>
<name>A0A8A4TMC4_SULCO</name>
<dbReference type="RefSeq" id="WP_237379892.1">
    <property type="nucleotide sequence ID" value="NZ_CP071793.1"/>
</dbReference>
<feature type="region of interest" description="Disordered" evidence="1">
    <location>
        <begin position="90"/>
        <end position="115"/>
    </location>
</feature>